<evidence type="ECO:0000313" key="1">
    <source>
        <dbReference type="EMBL" id="KAJ4447848.1"/>
    </source>
</evidence>
<dbReference type="Proteomes" id="UP001148838">
    <property type="component" value="Unassembled WGS sequence"/>
</dbReference>
<gene>
    <name evidence="1" type="ORF">ANN_09856</name>
</gene>
<comment type="caution">
    <text evidence="1">The sequence shown here is derived from an EMBL/GenBank/DDBJ whole genome shotgun (WGS) entry which is preliminary data.</text>
</comment>
<accession>A0ABQ8TNG4</accession>
<dbReference type="EMBL" id="JAJSOF020000005">
    <property type="protein sequence ID" value="KAJ4447848.1"/>
    <property type="molecule type" value="Genomic_DNA"/>
</dbReference>
<sequence>MEIIEERFVGFSDVSNDRTAVRLAQNLFDRVEEFQCSEKLMAQTYDGAPSHVRSILTEESQNRTSIQVVYNITVPTKRSFTYVAMLIRKTADIGVPKYPICSMRNSFMTRNYDCVGEFPFEA</sequence>
<protein>
    <submittedName>
        <fullName evidence="1">Uncharacterized protein</fullName>
    </submittedName>
</protein>
<name>A0ABQ8TNG4_PERAM</name>
<proteinExistence type="predicted"/>
<evidence type="ECO:0000313" key="2">
    <source>
        <dbReference type="Proteomes" id="UP001148838"/>
    </source>
</evidence>
<keyword evidence="2" id="KW-1185">Reference proteome</keyword>
<reference evidence="1 2" key="1">
    <citation type="journal article" date="2022" name="Allergy">
        <title>Genome assembly and annotation of Periplaneta americana reveal a comprehensive cockroach allergen profile.</title>
        <authorList>
            <person name="Wang L."/>
            <person name="Xiong Q."/>
            <person name="Saelim N."/>
            <person name="Wang L."/>
            <person name="Nong W."/>
            <person name="Wan A.T."/>
            <person name="Shi M."/>
            <person name="Liu X."/>
            <person name="Cao Q."/>
            <person name="Hui J.H.L."/>
            <person name="Sookrung N."/>
            <person name="Leung T.F."/>
            <person name="Tungtrongchitr A."/>
            <person name="Tsui S.K.W."/>
        </authorList>
    </citation>
    <scope>NUCLEOTIDE SEQUENCE [LARGE SCALE GENOMIC DNA]</scope>
    <source>
        <strain evidence="1">PWHHKU_190912</strain>
    </source>
</reference>
<organism evidence="1 2">
    <name type="scientific">Periplaneta americana</name>
    <name type="common">American cockroach</name>
    <name type="synonym">Blatta americana</name>
    <dbReference type="NCBI Taxonomy" id="6978"/>
    <lineage>
        <taxon>Eukaryota</taxon>
        <taxon>Metazoa</taxon>
        <taxon>Ecdysozoa</taxon>
        <taxon>Arthropoda</taxon>
        <taxon>Hexapoda</taxon>
        <taxon>Insecta</taxon>
        <taxon>Pterygota</taxon>
        <taxon>Neoptera</taxon>
        <taxon>Polyneoptera</taxon>
        <taxon>Dictyoptera</taxon>
        <taxon>Blattodea</taxon>
        <taxon>Blattoidea</taxon>
        <taxon>Blattidae</taxon>
        <taxon>Blattinae</taxon>
        <taxon>Periplaneta</taxon>
    </lineage>
</organism>